<sequence length="161" mass="18275">MRSSYHPRGGGGRFHRLSTVEHVRRCCPRGYARGVTGAEGRWNTADMAWERTVRSEDVTGVLSRVEVRGRPVLLGRTADGRAIAVAPRCPHENRPLDGAPVTGDEISCPYHHYTYDARTGENRSPRAQLPPSLACHVRDLRVYPVQERDGWVWIRLRRLPR</sequence>
<proteinExistence type="inferred from homology"/>
<dbReference type="InterPro" id="IPR036922">
    <property type="entry name" value="Rieske_2Fe-2S_sf"/>
</dbReference>
<evidence type="ECO:0000313" key="9">
    <source>
        <dbReference type="Proteomes" id="UP000320011"/>
    </source>
</evidence>
<evidence type="ECO:0000256" key="5">
    <source>
        <dbReference type="ARBA" id="ARBA00034078"/>
    </source>
</evidence>
<dbReference type="EMBL" id="VJWX01000751">
    <property type="protein sequence ID" value="TVT16950.1"/>
    <property type="molecule type" value="Genomic_DNA"/>
</dbReference>
<comment type="caution">
    <text evidence="8">The sequence shown here is derived from an EMBL/GenBank/DDBJ whole genome shotgun (WGS) entry which is preliminary data.</text>
</comment>
<feature type="domain" description="Rieske" evidence="7">
    <location>
        <begin position="49"/>
        <end position="154"/>
    </location>
</feature>
<keyword evidence="3" id="KW-0408">Iron</keyword>
<evidence type="ECO:0000256" key="6">
    <source>
        <dbReference type="ARBA" id="ARBA00038001"/>
    </source>
</evidence>
<dbReference type="OrthoDB" id="5243643at2"/>
<dbReference type="GO" id="GO:0046872">
    <property type="term" value="F:metal ion binding"/>
    <property type="evidence" value="ECO:0007669"/>
    <property type="project" value="UniProtKB-KW"/>
</dbReference>
<dbReference type="GO" id="GO:0016705">
    <property type="term" value="F:oxidoreductase activity, acting on paired donors, with incorporation or reduction of molecular oxygen"/>
    <property type="evidence" value="ECO:0007669"/>
    <property type="project" value="UniProtKB-ARBA"/>
</dbReference>
<keyword evidence="2" id="KW-0479">Metal-binding</keyword>
<dbReference type="GO" id="GO:0051537">
    <property type="term" value="F:2 iron, 2 sulfur cluster binding"/>
    <property type="evidence" value="ECO:0007669"/>
    <property type="project" value="UniProtKB-KW"/>
</dbReference>
<dbReference type="PANTHER" id="PTHR21496">
    <property type="entry name" value="FERREDOXIN-RELATED"/>
    <property type="match status" value="1"/>
</dbReference>
<dbReference type="PANTHER" id="PTHR21496:SF0">
    <property type="entry name" value="RIESKE DOMAIN-CONTAINING PROTEIN"/>
    <property type="match status" value="1"/>
</dbReference>
<dbReference type="PROSITE" id="PS51296">
    <property type="entry name" value="RIESKE"/>
    <property type="match status" value="1"/>
</dbReference>
<dbReference type="SUPFAM" id="SSF50022">
    <property type="entry name" value="ISP domain"/>
    <property type="match status" value="1"/>
</dbReference>
<comment type="similarity">
    <text evidence="6">Belongs to the bacterial ring-hydroxylating dioxygenase ferredoxin component family.</text>
</comment>
<protein>
    <submittedName>
        <fullName evidence="8">Rieske 2Fe-2S domain-containing protein</fullName>
    </submittedName>
</protein>
<evidence type="ECO:0000256" key="1">
    <source>
        <dbReference type="ARBA" id="ARBA00022714"/>
    </source>
</evidence>
<dbReference type="Gene3D" id="2.102.10.10">
    <property type="entry name" value="Rieske [2Fe-2S] iron-sulphur domain"/>
    <property type="match status" value="1"/>
</dbReference>
<comment type="cofactor">
    <cofactor evidence="5">
        <name>[2Fe-2S] cluster</name>
        <dbReference type="ChEBI" id="CHEBI:190135"/>
    </cofactor>
</comment>
<dbReference type="Proteomes" id="UP000320011">
    <property type="component" value="Unassembled WGS sequence"/>
</dbReference>
<evidence type="ECO:0000256" key="2">
    <source>
        <dbReference type="ARBA" id="ARBA00022723"/>
    </source>
</evidence>
<keyword evidence="4" id="KW-0411">Iron-sulfur</keyword>
<dbReference type="Pfam" id="PF00355">
    <property type="entry name" value="Rieske"/>
    <property type="match status" value="1"/>
</dbReference>
<dbReference type="InterPro" id="IPR017941">
    <property type="entry name" value="Rieske_2Fe-2S"/>
</dbReference>
<evidence type="ECO:0000256" key="3">
    <source>
        <dbReference type="ARBA" id="ARBA00023004"/>
    </source>
</evidence>
<dbReference type="GO" id="GO:0004497">
    <property type="term" value="F:monooxygenase activity"/>
    <property type="evidence" value="ECO:0007669"/>
    <property type="project" value="UniProtKB-ARBA"/>
</dbReference>
<name>A0A557ZY71_9PSEU</name>
<reference evidence="8 9" key="2">
    <citation type="submission" date="2019-08" db="EMBL/GenBank/DDBJ databases">
        <title>Amycolatopsis acidicola sp. nov., isolated from peat swamp forest soil.</title>
        <authorList>
            <person name="Srisuk N."/>
        </authorList>
    </citation>
    <scope>NUCLEOTIDE SEQUENCE [LARGE SCALE GENOMIC DNA]</scope>
    <source>
        <strain evidence="8 9">TBRC 6029</strain>
    </source>
</reference>
<keyword evidence="9" id="KW-1185">Reference proteome</keyword>
<dbReference type="AlphaFoldDB" id="A0A557ZY71"/>
<evidence type="ECO:0000256" key="4">
    <source>
        <dbReference type="ARBA" id="ARBA00023014"/>
    </source>
</evidence>
<gene>
    <name evidence="8" type="ORF">FNH05_36405</name>
</gene>
<evidence type="ECO:0000313" key="8">
    <source>
        <dbReference type="EMBL" id="TVT16950.1"/>
    </source>
</evidence>
<evidence type="ECO:0000259" key="7">
    <source>
        <dbReference type="PROSITE" id="PS51296"/>
    </source>
</evidence>
<reference evidence="8 9" key="1">
    <citation type="submission" date="2019-07" db="EMBL/GenBank/DDBJ databases">
        <authorList>
            <person name="Duangmal K."/>
            <person name="Teo W.F.A."/>
        </authorList>
    </citation>
    <scope>NUCLEOTIDE SEQUENCE [LARGE SCALE GENOMIC DNA]</scope>
    <source>
        <strain evidence="8 9">TBRC 6029</strain>
    </source>
</reference>
<organism evidence="8 9">
    <name type="scientific">Amycolatopsis rhizosphaerae</name>
    <dbReference type="NCBI Taxonomy" id="2053003"/>
    <lineage>
        <taxon>Bacteria</taxon>
        <taxon>Bacillati</taxon>
        <taxon>Actinomycetota</taxon>
        <taxon>Actinomycetes</taxon>
        <taxon>Pseudonocardiales</taxon>
        <taxon>Pseudonocardiaceae</taxon>
        <taxon>Amycolatopsis</taxon>
    </lineage>
</organism>
<accession>A0A557ZY71</accession>
<keyword evidence="1" id="KW-0001">2Fe-2S</keyword>